<evidence type="ECO:0000313" key="3">
    <source>
        <dbReference type="Proteomes" id="UP001054945"/>
    </source>
</evidence>
<protein>
    <submittedName>
        <fullName evidence="2">Uncharacterized protein</fullName>
    </submittedName>
</protein>
<evidence type="ECO:0000256" key="1">
    <source>
        <dbReference type="SAM" id="MobiDB-lite"/>
    </source>
</evidence>
<keyword evidence="3" id="KW-1185">Reference proteome</keyword>
<gene>
    <name evidence="2" type="ORF">CEXT_509551</name>
</gene>
<dbReference type="Proteomes" id="UP001054945">
    <property type="component" value="Unassembled WGS sequence"/>
</dbReference>
<proteinExistence type="predicted"/>
<sequence>MGLCIGSKPCHHVGGCRPVIWICRRKMGSNNNTLATERKLASKKCQNTHPAQEPRQKKERTHYGHRIYYFQRDSWYKLPDTEEKRLNTPAG</sequence>
<comment type="caution">
    <text evidence="2">The sequence shown here is derived from an EMBL/GenBank/DDBJ whole genome shotgun (WGS) entry which is preliminary data.</text>
</comment>
<dbReference type="EMBL" id="BPLR01013917">
    <property type="protein sequence ID" value="GIY64734.1"/>
    <property type="molecule type" value="Genomic_DNA"/>
</dbReference>
<accession>A0AAV4V423</accession>
<reference evidence="2 3" key="1">
    <citation type="submission" date="2021-06" db="EMBL/GenBank/DDBJ databases">
        <title>Caerostris extrusa draft genome.</title>
        <authorList>
            <person name="Kono N."/>
            <person name="Arakawa K."/>
        </authorList>
    </citation>
    <scope>NUCLEOTIDE SEQUENCE [LARGE SCALE GENOMIC DNA]</scope>
</reference>
<name>A0AAV4V423_CAEEX</name>
<evidence type="ECO:0000313" key="2">
    <source>
        <dbReference type="EMBL" id="GIY64734.1"/>
    </source>
</evidence>
<organism evidence="2 3">
    <name type="scientific">Caerostris extrusa</name>
    <name type="common">Bark spider</name>
    <name type="synonym">Caerostris bankana</name>
    <dbReference type="NCBI Taxonomy" id="172846"/>
    <lineage>
        <taxon>Eukaryota</taxon>
        <taxon>Metazoa</taxon>
        <taxon>Ecdysozoa</taxon>
        <taxon>Arthropoda</taxon>
        <taxon>Chelicerata</taxon>
        <taxon>Arachnida</taxon>
        <taxon>Araneae</taxon>
        <taxon>Araneomorphae</taxon>
        <taxon>Entelegynae</taxon>
        <taxon>Araneoidea</taxon>
        <taxon>Araneidae</taxon>
        <taxon>Caerostris</taxon>
    </lineage>
</organism>
<feature type="region of interest" description="Disordered" evidence="1">
    <location>
        <begin position="43"/>
        <end position="63"/>
    </location>
</feature>
<dbReference type="AlphaFoldDB" id="A0AAV4V423"/>